<accession>A0ABN2BYZ5</accession>
<proteinExistence type="predicted"/>
<dbReference type="EMBL" id="BAAAPH010000001">
    <property type="protein sequence ID" value="GAA1549896.1"/>
    <property type="molecule type" value="Genomic_DNA"/>
</dbReference>
<evidence type="ECO:0000313" key="2">
    <source>
        <dbReference type="EMBL" id="GAA1549896.1"/>
    </source>
</evidence>
<evidence type="ECO:0000313" key="3">
    <source>
        <dbReference type="Proteomes" id="UP001501705"/>
    </source>
</evidence>
<feature type="compositionally biased region" description="Acidic residues" evidence="1">
    <location>
        <begin position="387"/>
        <end position="398"/>
    </location>
</feature>
<reference evidence="2 3" key="1">
    <citation type="journal article" date="2019" name="Int. J. Syst. Evol. Microbiol.">
        <title>The Global Catalogue of Microorganisms (GCM) 10K type strain sequencing project: providing services to taxonomists for standard genome sequencing and annotation.</title>
        <authorList>
            <consortium name="The Broad Institute Genomics Platform"/>
            <consortium name="The Broad Institute Genome Sequencing Center for Infectious Disease"/>
            <person name="Wu L."/>
            <person name="Ma J."/>
        </authorList>
    </citation>
    <scope>NUCLEOTIDE SEQUENCE [LARGE SCALE GENOMIC DNA]</scope>
    <source>
        <strain evidence="2 3">JCM 15572</strain>
    </source>
</reference>
<organism evidence="2 3">
    <name type="scientific">Kribbella hippodromi</name>
    <dbReference type="NCBI Taxonomy" id="434347"/>
    <lineage>
        <taxon>Bacteria</taxon>
        <taxon>Bacillati</taxon>
        <taxon>Actinomycetota</taxon>
        <taxon>Actinomycetes</taxon>
        <taxon>Propionibacteriales</taxon>
        <taxon>Kribbellaceae</taxon>
        <taxon>Kribbella</taxon>
    </lineage>
</organism>
<evidence type="ECO:0000256" key="1">
    <source>
        <dbReference type="SAM" id="MobiDB-lite"/>
    </source>
</evidence>
<dbReference type="Gene3D" id="1.20.1270.210">
    <property type="match status" value="1"/>
</dbReference>
<dbReference type="Pfam" id="PF04860">
    <property type="entry name" value="Phage_portal"/>
    <property type="match status" value="1"/>
</dbReference>
<dbReference type="Proteomes" id="UP001501705">
    <property type="component" value="Unassembled WGS sequence"/>
</dbReference>
<dbReference type="InterPro" id="IPR006944">
    <property type="entry name" value="Phage/GTA_portal"/>
</dbReference>
<protein>
    <submittedName>
        <fullName evidence="2">Phage portal protein</fullName>
    </submittedName>
</protein>
<feature type="region of interest" description="Disordered" evidence="1">
    <location>
        <begin position="369"/>
        <end position="408"/>
    </location>
</feature>
<sequence>MGLGRLLSRQTPQHDRAAGAGFQVIIDGTPVNMPMSLYRGGMSLPGAWRAALMISDLVGSVPWDAYVEREGRAAEKITPRPWLLEQPAPPEVRMTTFSSWALDLIWHGNAIGLVADRDIDGYPTAVLPIPAEEVGVRRVGYEAMSALPVGAIEYQIGGQGYGVYDVVHVKGPCKPSDVRGFGVLEAHLSGLTGADGGTLDLAIELQRQARSVGAHGVPTGTLKSDNPDLTKDEADRMKATWLAAQRDRTVAVLNATTSFESLAWNPTELQLVEARKMSLLETALLFGVQPSALGVETSNRTYRNDNAEDVKFAKWGLRGHVGRFEQCLSQAFPPGVCVEANLDDVLRADALTRAQVAQIRVNSKVWTRNEARAEDGRPPLEGGDAIDPAEADPSEENANEPQVDPAGQ</sequence>
<comment type="caution">
    <text evidence="2">The sequence shown here is derived from an EMBL/GenBank/DDBJ whole genome shotgun (WGS) entry which is preliminary data.</text>
</comment>
<keyword evidence="3" id="KW-1185">Reference proteome</keyword>
<gene>
    <name evidence="2" type="ORF">GCM10009804_03090</name>
</gene>
<feature type="compositionally biased region" description="Basic and acidic residues" evidence="1">
    <location>
        <begin position="369"/>
        <end position="378"/>
    </location>
</feature>
<name>A0ABN2BYZ5_9ACTN</name>
<dbReference type="Gene3D" id="3.40.140.120">
    <property type="match status" value="1"/>
</dbReference>
<dbReference type="Gene3D" id="3.30.1120.70">
    <property type="match status" value="1"/>
</dbReference>